<dbReference type="SUPFAM" id="SSF88659">
    <property type="entry name" value="Sigma3 and sigma4 domains of RNA polymerase sigma factors"/>
    <property type="match status" value="1"/>
</dbReference>
<evidence type="ECO:0000313" key="7">
    <source>
        <dbReference type="EMBL" id="SFT07460.1"/>
    </source>
</evidence>
<dbReference type="GO" id="GO:0016987">
    <property type="term" value="F:sigma factor activity"/>
    <property type="evidence" value="ECO:0007669"/>
    <property type="project" value="UniProtKB-KW"/>
</dbReference>
<dbReference type="InterPro" id="IPR039425">
    <property type="entry name" value="RNA_pol_sigma-70-like"/>
</dbReference>
<dbReference type="Gene3D" id="1.10.10.10">
    <property type="entry name" value="Winged helix-like DNA-binding domain superfamily/Winged helix DNA-binding domain"/>
    <property type="match status" value="1"/>
</dbReference>
<keyword evidence="4" id="KW-0804">Transcription</keyword>
<comment type="similarity">
    <text evidence="1">Belongs to the sigma-70 factor family. ECF subfamily.</text>
</comment>
<evidence type="ECO:0000313" key="8">
    <source>
        <dbReference type="Proteomes" id="UP000199392"/>
    </source>
</evidence>
<dbReference type="InterPro" id="IPR014284">
    <property type="entry name" value="RNA_pol_sigma-70_dom"/>
</dbReference>
<feature type="domain" description="RNA polymerase sigma-70 region 2" evidence="5">
    <location>
        <begin position="24"/>
        <end position="91"/>
    </location>
</feature>
<dbReference type="InterPro" id="IPR007627">
    <property type="entry name" value="RNA_pol_sigma70_r2"/>
</dbReference>
<feature type="domain" description="RNA polymerase sigma factor 70 region 4 type 2" evidence="6">
    <location>
        <begin position="127"/>
        <end position="179"/>
    </location>
</feature>
<dbReference type="STRING" id="311180.SAMN04488050_109211"/>
<dbReference type="InterPro" id="IPR013249">
    <property type="entry name" value="RNA_pol_sigma70_r4_t2"/>
</dbReference>
<dbReference type="Pfam" id="PF08281">
    <property type="entry name" value="Sigma70_r4_2"/>
    <property type="match status" value="1"/>
</dbReference>
<dbReference type="InterPro" id="IPR013325">
    <property type="entry name" value="RNA_pol_sigma_r2"/>
</dbReference>
<dbReference type="RefSeq" id="WP_092431260.1">
    <property type="nucleotide sequence ID" value="NZ_FNCL01000029.1"/>
</dbReference>
<dbReference type="OrthoDB" id="9803470at2"/>
<dbReference type="AlphaFoldDB" id="A0A1I6V184"/>
<proteinExistence type="inferred from homology"/>
<protein>
    <submittedName>
        <fullName evidence="7">RNA polymerase sigma-70 factor, ECF subfamily</fullName>
    </submittedName>
</protein>
<evidence type="ECO:0000259" key="6">
    <source>
        <dbReference type="Pfam" id="PF08281"/>
    </source>
</evidence>
<dbReference type="InterPro" id="IPR036388">
    <property type="entry name" value="WH-like_DNA-bd_sf"/>
</dbReference>
<dbReference type="NCBIfam" id="TIGR02937">
    <property type="entry name" value="sigma70-ECF"/>
    <property type="match status" value="1"/>
</dbReference>
<evidence type="ECO:0000256" key="3">
    <source>
        <dbReference type="ARBA" id="ARBA00023082"/>
    </source>
</evidence>
<evidence type="ECO:0000256" key="1">
    <source>
        <dbReference type="ARBA" id="ARBA00010641"/>
    </source>
</evidence>
<evidence type="ECO:0000256" key="2">
    <source>
        <dbReference type="ARBA" id="ARBA00023015"/>
    </source>
</evidence>
<sequence length="185" mass="20631">MTEEPLADVLLRMAQGERAALRNLYSEAGPKLFGVCLRMLKDRAEAEDALQEIMVKLWSKAHQFDPMRGQPMSWVVTVARNHCLDRLRSRTAALRREAAGSNDAAMLEVADAGPGPETLVEMKDEARRIADCLATLDTDRATAIRSAYLDGRSYDDIASAFGIPLNTLRSWLHRGLRKLKECMDA</sequence>
<organism evidence="7 8">
    <name type="scientific">Alloyangia pacifica</name>
    <dbReference type="NCBI Taxonomy" id="311180"/>
    <lineage>
        <taxon>Bacteria</taxon>
        <taxon>Pseudomonadati</taxon>
        <taxon>Pseudomonadota</taxon>
        <taxon>Alphaproteobacteria</taxon>
        <taxon>Rhodobacterales</taxon>
        <taxon>Roseobacteraceae</taxon>
        <taxon>Alloyangia</taxon>
    </lineage>
</organism>
<evidence type="ECO:0000259" key="5">
    <source>
        <dbReference type="Pfam" id="PF04542"/>
    </source>
</evidence>
<name>A0A1I6V184_9RHOB</name>
<dbReference type="Proteomes" id="UP000199392">
    <property type="component" value="Unassembled WGS sequence"/>
</dbReference>
<dbReference type="SUPFAM" id="SSF88946">
    <property type="entry name" value="Sigma2 domain of RNA polymerase sigma factors"/>
    <property type="match status" value="1"/>
</dbReference>
<reference evidence="8" key="1">
    <citation type="submission" date="2016-10" db="EMBL/GenBank/DDBJ databases">
        <authorList>
            <person name="Varghese N."/>
            <person name="Submissions S."/>
        </authorList>
    </citation>
    <scope>NUCLEOTIDE SEQUENCE [LARGE SCALE GENOMIC DNA]</scope>
    <source>
        <strain evidence="8">DSM 26894</strain>
    </source>
</reference>
<dbReference type="InterPro" id="IPR013324">
    <property type="entry name" value="RNA_pol_sigma_r3/r4-like"/>
</dbReference>
<dbReference type="PANTHER" id="PTHR43133">
    <property type="entry name" value="RNA POLYMERASE ECF-TYPE SIGMA FACTO"/>
    <property type="match status" value="1"/>
</dbReference>
<dbReference type="Pfam" id="PF04542">
    <property type="entry name" value="Sigma70_r2"/>
    <property type="match status" value="1"/>
</dbReference>
<keyword evidence="2" id="KW-0805">Transcription regulation</keyword>
<evidence type="ECO:0000256" key="4">
    <source>
        <dbReference type="ARBA" id="ARBA00023163"/>
    </source>
</evidence>
<accession>A0A1I6V184</accession>
<keyword evidence="8" id="KW-1185">Reference proteome</keyword>
<dbReference type="CDD" id="cd06171">
    <property type="entry name" value="Sigma70_r4"/>
    <property type="match status" value="1"/>
</dbReference>
<gene>
    <name evidence="7" type="ORF">SAMN04488050_109211</name>
</gene>
<dbReference type="PANTHER" id="PTHR43133:SF62">
    <property type="entry name" value="RNA POLYMERASE SIGMA FACTOR SIGZ"/>
    <property type="match status" value="1"/>
</dbReference>
<dbReference type="GO" id="GO:0003677">
    <property type="term" value="F:DNA binding"/>
    <property type="evidence" value="ECO:0007669"/>
    <property type="project" value="InterPro"/>
</dbReference>
<dbReference type="Gene3D" id="1.10.1740.10">
    <property type="match status" value="1"/>
</dbReference>
<keyword evidence="3" id="KW-0731">Sigma factor</keyword>
<dbReference type="EMBL" id="FOZW01000009">
    <property type="protein sequence ID" value="SFT07460.1"/>
    <property type="molecule type" value="Genomic_DNA"/>
</dbReference>
<dbReference type="GO" id="GO:0006352">
    <property type="term" value="P:DNA-templated transcription initiation"/>
    <property type="evidence" value="ECO:0007669"/>
    <property type="project" value="InterPro"/>
</dbReference>